<proteinExistence type="predicted"/>
<accession>A0A813E7N0</accession>
<evidence type="ECO:0000256" key="1">
    <source>
        <dbReference type="SAM" id="MobiDB-lite"/>
    </source>
</evidence>
<gene>
    <name evidence="2" type="ORF">PGLA1383_LOCUS12202</name>
</gene>
<feature type="region of interest" description="Disordered" evidence="1">
    <location>
        <begin position="1"/>
        <end position="81"/>
    </location>
</feature>
<comment type="caution">
    <text evidence="2">The sequence shown here is derived from an EMBL/GenBank/DDBJ whole genome shotgun (WGS) entry which is preliminary data.</text>
</comment>
<evidence type="ECO:0000313" key="3">
    <source>
        <dbReference type="Proteomes" id="UP000654075"/>
    </source>
</evidence>
<name>A0A813E7N0_POLGL</name>
<reference evidence="2" key="1">
    <citation type="submission" date="2021-02" db="EMBL/GenBank/DDBJ databases">
        <authorList>
            <person name="Dougan E. K."/>
            <person name="Rhodes N."/>
            <person name="Thang M."/>
            <person name="Chan C."/>
        </authorList>
    </citation>
    <scope>NUCLEOTIDE SEQUENCE</scope>
</reference>
<dbReference type="Proteomes" id="UP000654075">
    <property type="component" value="Unassembled WGS sequence"/>
</dbReference>
<evidence type="ECO:0000313" key="2">
    <source>
        <dbReference type="EMBL" id="CAE8593611.1"/>
    </source>
</evidence>
<dbReference type="AlphaFoldDB" id="A0A813E7N0"/>
<organism evidence="2 3">
    <name type="scientific">Polarella glacialis</name>
    <name type="common">Dinoflagellate</name>
    <dbReference type="NCBI Taxonomy" id="89957"/>
    <lineage>
        <taxon>Eukaryota</taxon>
        <taxon>Sar</taxon>
        <taxon>Alveolata</taxon>
        <taxon>Dinophyceae</taxon>
        <taxon>Suessiales</taxon>
        <taxon>Suessiaceae</taxon>
        <taxon>Polarella</taxon>
    </lineage>
</organism>
<feature type="compositionally biased region" description="Basic and acidic residues" evidence="1">
    <location>
        <begin position="63"/>
        <end position="77"/>
    </location>
</feature>
<feature type="compositionally biased region" description="Basic and acidic residues" evidence="1">
    <location>
        <begin position="526"/>
        <end position="540"/>
    </location>
</feature>
<feature type="region of interest" description="Disordered" evidence="1">
    <location>
        <begin position="502"/>
        <end position="540"/>
    </location>
</feature>
<dbReference type="EMBL" id="CAJNNV010006428">
    <property type="protein sequence ID" value="CAE8593611.1"/>
    <property type="molecule type" value="Genomic_DNA"/>
</dbReference>
<protein>
    <submittedName>
        <fullName evidence="2">Uncharacterized protein</fullName>
    </submittedName>
</protein>
<keyword evidence="3" id="KW-1185">Reference proteome</keyword>
<sequence>MEEVRGGSGQVSMDMSVFGVELPDGQAKQPGQSDCADEVFYEPDGCLDSQGEAASLPSNGHAPADEEKATDDPKADQNPDLAAVEGEVEVEVEGDYEEIEEAEMVEKDVSFGDDDQEYHDLDDKAALEVLLGEPGLAASLAAVCALGEPGPSRAELRGLRQLAEQSVIMGIDYKSLGLGWHHPHSRTAYREALHQSTTCRPSRLRAETSRKALVQLSRSLGGSSDSPGRRIITSFCDEISAAPEARASATLEGCLAALEAELLLPLRAFNEDRLAGTSMARTFNGDALPTGKIVAKVDELTARVLDGSFSAWRYSNPIGARQLEGLSAEQLELWKEPSRTEWEDGVVVHEDEPGELGFFWATKIGGPSHGFDLEGQCLLPLLCNARHKVVLVSDPSWPHHPAGRAHFRLLWTADKEQPRPVLWMEAVNVCFDADVNARPWLPAVLTHVARKAEAMGAILSVSPGLEEELRGVVRDPGGLRQARERLTLRPSNGVVEASDYLGDHDWLQETEETTQPISRTLYEPPSSKETEPAGPRDSEM</sequence>
<dbReference type="OrthoDB" id="412134at2759"/>